<feature type="non-terminal residue" evidence="2">
    <location>
        <position position="1"/>
    </location>
</feature>
<dbReference type="PANTHER" id="PTHR47477">
    <property type="entry name" value="TNF RECEPTOR-ASSOCIATED FACTOR HOMOLOG 1A"/>
    <property type="match status" value="1"/>
</dbReference>
<feature type="transmembrane region" description="Helical" evidence="1">
    <location>
        <begin position="180"/>
        <end position="213"/>
    </location>
</feature>
<organism evidence="2 3">
    <name type="scientific">Colocasia esculenta</name>
    <name type="common">Wild taro</name>
    <name type="synonym">Arum esculentum</name>
    <dbReference type="NCBI Taxonomy" id="4460"/>
    <lineage>
        <taxon>Eukaryota</taxon>
        <taxon>Viridiplantae</taxon>
        <taxon>Streptophyta</taxon>
        <taxon>Embryophyta</taxon>
        <taxon>Tracheophyta</taxon>
        <taxon>Spermatophyta</taxon>
        <taxon>Magnoliopsida</taxon>
        <taxon>Liliopsida</taxon>
        <taxon>Araceae</taxon>
        <taxon>Aroideae</taxon>
        <taxon>Colocasieae</taxon>
        <taxon>Colocasia</taxon>
    </lineage>
</organism>
<reference evidence="2" key="1">
    <citation type="submission" date="2017-07" db="EMBL/GenBank/DDBJ databases">
        <title>Taro Niue Genome Assembly and Annotation.</title>
        <authorList>
            <person name="Atibalentja N."/>
            <person name="Keating K."/>
            <person name="Fields C.J."/>
        </authorList>
    </citation>
    <scope>NUCLEOTIDE SEQUENCE</scope>
    <source>
        <strain evidence="2">Niue_2</strain>
        <tissue evidence="2">Leaf</tissue>
    </source>
</reference>
<sequence length="238" mass="26029">THQPSEWPAIVLPSLPPAAAAAEPLPALSCPKWSQRGFSTTSSTWSEAGPLGSKGFSLHCWRLRVHRAEAPDVVPMTTLETGRQEGADRDPSVAPFASSAIAHLCYLNAVPLPLLICVHFIFFLFSSSRIEVAYQEAVALKRQEELIREEEAAGLAENELKLKRSAAEKEKRTKKKQSQFSLGIGYIAAVAAAFWSTLLAAIHCATAPFWYLYCHTVQNAISPCNYLLLLLPLPGALF</sequence>
<protein>
    <submittedName>
        <fullName evidence="2">Uncharacterized protein</fullName>
    </submittedName>
</protein>
<evidence type="ECO:0000313" key="3">
    <source>
        <dbReference type="Proteomes" id="UP000652761"/>
    </source>
</evidence>
<name>A0A843UBP4_COLES</name>
<keyword evidence="1" id="KW-0812">Transmembrane</keyword>
<proteinExistence type="predicted"/>
<dbReference type="EMBL" id="NMUH01000541">
    <property type="protein sequence ID" value="MQL81018.1"/>
    <property type="molecule type" value="Genomic_DNA"/>
</dbReference>
<gene>
    <name evidence="2" type="ORF">Taro_013481</name>
</gene>
<keyword evidence="3" id="KW-1185">Reference proteome</keyword>
<dbReference type="InterPro" id="IPR055327">
    <property type="entry name" value="TRAF1A/B"/>
</dbReference>
<dbReference type="AlphaFoldDB" id="A0A843UBP4"/>
<feature type="transmembrane region" description="Helical" evidence="1">
    <location>
        <begin position="100"/>
        <end position="125"/>
    </location>
</feature>
<dbReference type="PANTHER" id="PTHR47477:SF8">
    <property type="entry name" value="TNF RECEPTOR-ASSOCIATED FACTOR HOMOLOG 1A"/>
    <property type="match status" value="1"/>
</dbReference>
<evidence type="ECO:0000256" key="1">
    <source>
        <dbReference type="SAM" id="Phobius"/>
    </source>
</evidence>
<keyword evidence="1" id="KW-1133">Transmembrane helix</keyword>
<comment type="caution">
    <text evidence="2">The sequence shown here is derived from an EMBL/GenBank/DDBJ whole genome shotgun (WGS) entry which is preliminary data.</text>
</comment>
<keyword evidence="1" id="KW-0472">Membrane</keyword>
<accession>A0A843UBP4</accession>
<dbReference type="Proteomes" id="UP000652761">
    <property type="component" value="Unassembled WGS sequence"/>
</dbReference>
<evidence type="ECO:0000313" key="2">
    <source>
        <dbReference type="EMBL" id="MQL81018.1"/>
    </source>
</evidence>